<evidence type="ECO:0000313" key="7">
    <source>
        <dbReference type="EMBL" id="SIN67718.1"/>
    </source>
</evidence>
<evidence type="ECO:0000256" key="2">
    <source>
        <dbReference type="ARBA" id="ARBA00022485"/>
    </source>
</evidence>
<feature type="domain" description="NADH-ubiquinone oxidoreductase 51kDa subunit iron-sulphur binding" evidence="6">
    <location>
        <begin position="441"/>
        <end position="486"/>
    </location>
</feature>
<evidence type="ECO:0000259" key="6">
    <source>
        <dbReference type="SMART" id="SM00928"/>
    </source>
</evidence>
<dbReference type="Gene3D" id="6.10.250.1450">
    <property type="match status" value="1"/>
</dbReference>
<dbReference type="PRINTS" id="PR00419">
    <property type="entry name" value="ADXRDTASE"/>
</dbReference>
<dbReference type="SUPFAM" id="SSF51971">
    <property type="entry name" value="Nucleotide-binding domain"/>
    <property type="match status" value="2"/>
</dbReference>
<dbReference type="Gene3D" id="3.40.50.11540">
    <property type="entry name" value="NADH-ubiquinone oxidoreductase 51kDa subunit"/>
    <property type="match status" value="1"/>
</dbReference>
<dbReference type="Pfam" id="PF07992">
    <property type="entry name" value="Pyr_redox_2"/>
    <property type="match status" value="1"/>
</dbReference>
<dbReference type="EMBL" id="FSQZ01000001">
    <property type="protein sequence ID" value="SIN67718.1"/>
    <property type="molecule type" value="Genomic_DNA"/>
</dbReference>
<dbReference type="InterPro" id="IPR028261">
    <property type="entry name" value="DPD_II"/>
</dbReference>
<dbReference type="RefSeq" id="WP_074199531.1">
    <property type="nucleotide sequence ID" value="NZ_FSQZ01000001.1"/>
</dbReference>
<dbReference type="InterPro" id="IPR001949">
    <property type="entry name" value="NADH-UbQ_OxRdtase_51kDa_CS"/>
</dbReference>
<dbReference type="SUPFAM" id="SSF46548">
    <property type="entry name" value="alpha-helical ferredoxin"/>
    <property type="match status" value="1"/>
</dbReference>
<dbReference type="InterPro" id="IPR037207">
    <property type="entry name" value="Nuop51_4Fe4S-bd_sf"/>
</dbReference>
<reference evidence="7 8" key="1">
    <citation type="submission" date="2016-11" db="EMBL/GenBank/DDBJ databases">
        <authorList>
            <person name="Varghese N."/>
            <person name="Submissions S."/>
        </authorList>
    </citation>
    <scope>NUCLEOTIDE SEQUENCE [LARGE SCALE GENOMIC DNA]</scope>
    <source>
        <strain evidence="7 8">DSM 20664</strain>
    </source>
</reference>
<dbReference type="Gene3D" id="3.10.20.600">
    <property type="match status" value="1"/>
</dbReference>
<dbReference type="SUPFAM" id="SSF142984">
    <property type="entry name" value="Nqo1 middle domain-like"/>
    <property type="match status" value="1"/>
</dbReference>
<protein>
    <submittedName>
        <fullName evidence="7">NADH-quinone oxidoreductase subunit F</fullName>
    </submittedName>
</protein>
<dbReference type="SUPFAM" id="SSF142019">
    <property type="entry name" value="Nqo1 FMN-binding domain-like"/>
    <property type="match status" value="1"/>
</dbReference>
<dbReference type="Pfam" id="PF01512">
    <property type="entry name" value="Complex1_51K"/>
    <property type="match status" value="1"/>
</dbReference>
<keyword evidence="5" id="KW-0411">Iron-sulfur</keyword>
<evidence type="ECO:0000256" key="1">
    <source>
        <dbReference type="ARBA" id="ARBA00007523"/>
    </source>
</evidence>
<dbReference type="InterPro" id="IPR009051">
    <property type="entry name" value="Helical_ferredxn"/>
</dbReference>
<dbReference type="InterPro" id="IPR023753">
    <property type="entry name" value="FAD/NAD-binding_dom"/>
</dbReference>
<evidence type="ECO:0000313" key="8">
    <source>
        <dbReference type="Proteomes" id="UP000185093"/>
    </source>
</evidence>
<dbReference type="InterPro" id="IPR011538">
    <property type="entry name" value="Nuo51_FMN-bd"/>
</dbReference>
<dbReference type="Pfam" id="PF14691">
    <property type="entry name" value="Fer4_20"/>
    <property type="match status" value="1"/>
</dbReference>
<evidence type="ECO:0000256" key="4">
    <source>
        <dbReference type="ARBA" id="ARBA00023004"/>
    </source>
</evidence>
<dbReference type="InterPro" id="IPR037225">
    <property type="entry name" value="Nuo51_FMN-bd_sf"/>
</dbReference>
<dbReference type="PANTHER" id="PTHR43578:SF3">
    <property type="entry name" value="NADH-QUINONE OXIDOREDUCTASE SUBUNIT F"/>
    <property type="match status" value="1"/>
</dbReference>
<accession>A0ABY1JDB7</accession>
<dbReference type="SUPFAM" id="SSF52833">
    <property type="entry name" value="Thioredoxin-like"/>
    <property type="match status" value="1"/>
</dbReference>
<keyword evidence="2" id="KW-0004">4Fe-4S</keyword>
<dbReference type="Pfam" id="PF10589">
    <property type="entry name" value="NADH_4Fe-4S"/>
    <property type="match status" value="1"/>
</dbReference>
<evidence type="ECO:0000256" key="3">
    <source>
        <dbReference type="ARBA" id="ARBA00022723"/>
    </source>
</evidence>
<dbReference type="Gene3D" id="3.40.30.10">
    <property type="entry name" value="Glutaredoxin"/>
    <property type="match status" value="1"/>
</dbReference>
<dbReference type="PROSITE" id="PS00645">
    <property type="entry name" value="COMPLEX1_51K_2"/>
    <property type="match status" value="1"/>
</dbReference>
<dbReference type="Gene3D" id="1.10.1060.10">
    <property type="entry name" value="Alpha-helical ferredoxin"/>
    <property type="match status" value="1"/>
</dbReference>
<dbReference type="InterPro" id="IPR019575">
    <property type="entry name" value="Nuop51_4Fe4S-bd"/>
</dbReference>
<proteinExistence type="inferred from homology"/>
<comment type="similarity">
    <text evidence="1">Belongs to the complex I 51 kDa subunit family.</text>
</comment>
<dbReference type="InterPro" id="IPR036188">
    <property type="entry name" value="FAD/NAD-bd_sf"/>
</dbReference>
<dbReference type="Proteomes" id="UP000185093">
    <property type="component" value="Unassembled WGS sequence"/>
</dbReference>
<sequence>MTNSFRANVLCCRGTSCTAGGSREILEAFEEEVRKHNLEKEVLVTFSGCHGLCSIGPVVVIYPEDIFYCQVEPRDVPEIVEKTLLRGMLVERLLYRDPITEEVVPRYHQIPFYMNQTRILLRNCGLINPEHIEEYVAREGYQALAKSLYKMSPQHVIEEIKSSGLRGRGGGGFPTGLKWELTRKNPEEPKYVVCNADEGDPGAFMDRSLIEGDPHALVEGMAIAGYAIGSKKGFIYCRAEYPLAISRLRTAIAQAKEYGLLGEKILGSDFSFDIEIKEGAGAFVCGEETALMASIEGRRGEPRPRPPFPAERGLWGKPTNINNVKSYAIVPQIILKGSEWFSSIGTEKSKGTAVFALTGKVKNTGLLEIPMGTSLGEIVFDVGGGVAKDRKFKAVQTGGPLGGCLPTESLNLTVDFDSLTAAGALMGSGGMIVVDETTCMVELARFFLQFVVAESCGQCAPCRIGGSKMLEILTRITKGQGKMEDLSMLEDIANFMKEASLCALGQGAPNPVLSTLRYFKDEYERHILDLRCSAGVCTTLAPSPCQSACPAEVKIPIYVSLISQGNYDEALAVHRKSNPFPSVCGRVCPSFCEDKCRRGEVDEPVAIRDLKRFMTTRETGEWVPEVHEPDKGKSVGVVGGGPGGLTAALRLAQLGYHVCIYESNPELGGMMRWGIPDYRLPKDVLKSEIKSILNVGKIDVKLNVTVGRDLQMGDLFQAHDALLLAMGAQGSQALGIPGFELSGVESGISLLRKLNMGEDLSFVKGKRVVVVGGGNVAMDAARSLLRLGAKEVHLVYRRERKDMPALVEEVEATEEEGIHFNLSTRRWRRRRISAEEERVIFHYLTAPLQVIGSEGKVVGLLCQRLRLQDERGKSLFDVSARKASFPIEGSEFILDADIVVAAIGQKVDQSSLDQWGVRQHRNGTIEVNPRSFMTSREGVFAVGDVVLGPASIVEAVGQANKAARAIDRFLKGLPLPEPPSLMERPEAQKYEISDEDAERPRAKASILSPETRVYDFREVNLGFPNEHVAKAEAKRCLRCDLEER</sequence>
<dbReference type="Gene3D" id="3.50.50.60">
    <property type="entry name" value="FAD/NAD(P)-binding domain"/>
    <property type="match status" value="3"/>
</dbReference>
<organism evidence="7 8">
    <name type="scientific">Acetomicrobium flavidum</name>
    <dbReference type="NCBI Taxonomy" id="49896"/>
    <lineage>
        <taxon>Bacteria</taxon>
        <taxon>Thermotogati</taxon>
        <taxon>Synergistota</taxon>
        <taxon>Synergistia</taxon>
        <taxon>Synergistales</taxon>
        <taxon>Acetomicrobiaceae</taxon>
        <taxon>Acetomicrobium</taxon>
    </lineage>
</organism>
<dbReference type="PANTHER" id="PTHR43578">
    <property type="entry name" value="NADH-QUINONE OXIDOREDUCTASE SUBUNIT F"/>
    <property type="match status" value="1"/>
</dbReference>
<keyword evidence="8" id="KW-1185">Reference proteome</keyword>
<dbReference type="InterPro" id="IPR036249">
    <property type="entry name" value="Thioredoxin-like_sf"/>
</dbReference>
<dbReference type="SMART" id="SM00928">
    <property type="entry name" value="NADH_4Fe-4S"/>
    <property type="match status" value="1"/>
</dbReference>
<dbReference type="SUPFAM" id="SSF140490">
    <property type="entry name" value="Nqo1C-terminal domain-like"/>
    <property type="match status" value="1"/>
</dbReference>
<keyword evidence="3" id="KW-0479">Metal-binding</keyword>
<evidence type="ECO:0000256" key="5">
    <source>
        <dbReference type="ARBA" id="ARBA00023014"/>
    </source>
</evidence>
<dbReference type="CDD" id="cd02980">
    <property type="entry name" value="TRX_Fd_family"/>
    <property type="match status" value="1"/>
</dbReference>
<name>A0ABY1JDB7_9BACT</name>
<gene>
    <name evidence="7" type="ORF">SAMN05444368_1091</name>
</gene>
<keyword evidence="4" id="KW-0408">Iron</keyword>
<dbReference type="Pfam" id="PF01257">
    <property type="entry name" value="2Fe-2S_thioredx"/>
    <property type="match status" value="1"/>
</dbReference>
<comment type="caution">
    <text evidence="7">The sequence shown here is derived from an EMBL/GenBank/DDBJ whole genome shotgun (WGS) entry which is preliminary data.</text>
</comment>